<keyword evidence="1" id="KW-0344">Guanine-nucleotide releasing factor</keyword>
<evidence type="ECO:0000313" key="4">
    <source>
        <dbReference type="EMBL" id="EDV90258.1"/>
    </source>
</evidence>
<dbReference type="InterPro" id="IPR046769">
    <property type="entry name" value="DOCKER_Lobe_A"/>
</dbReference>
<dbReference type="HOGENOM" id="CLU_1556879_0_0_1"/>
<sequence>MATAQMQAHHMDPERLLELQYSLANSYASTPELRHTWLVTMARNHEQNGNLSEAACCHLHIAALMCEYLRLRGGCTLSWSSTAFGRISRNIPRDEQGMYFEEDHAVEFVYKEPKLTSLSEISDRLNKQYKEKFGADVVKLIMDSSPVCSCIPSLFTLKKKKLKISFEFTFLT</sequence>
<dbReference type="InterPro" id="IPR027357">
    <property type="entry name" value="DOCKER_dom"/>
</dbReference>
<dbReference type="GO" id="GO:0007264">
    <property type="term" value="P:small GTPase-mediated signal transduction"/>
    <property type="evidence" value="ECO:0007669"/>
    <property type="project" value="InterPro"/>
</dbReference>
<dbReference type="PANTHER" id="PTHR23317">
    <property type="entry name" value="DEDICATOR OF CYTOKINESIS DOCK"/>
    <property type="match status" value="1"/>
</dbReference>
<dbReference type="InterPro" id="IPR043161">
    <property type="entry name" value="DOCK_C_lobe_A"/>
</dbReference>
<keyword evidence="5" id="KW-1185">Reference proteome</keyword>
<dbReference type="SMR" id="B4K1J1"/>
<dbReference type="PANTHER" id="PTHR23317:SF26">
    <property type="entry name" value="ZIZIMIN, ISOFORM K"/>
    <property type="match status" value="1"/>
</dbReference>
<dbReference type="Gene3D" id="1.25.40.410">
    <property type="match status" value="1"/>
</dbReference>
<dbReference type="InterPro" id="IPR026791">
    <property type="entry name" value="DOCK"/>
</dbReference>
<dbReference type="AlphaFoldDB" id="B4K1J1"/>
<accession>B4K1J1</accession>
<reference evidence="4 5" key="1">
    <citation type="journal article" date="2007" name="Nature">
        <title>Evolution of genes and genomes on the Drosophila phylogeny.</title>
        <authorList>
            <consortium name="Drosophila 12 Genomes Consortium"/>
            <person name="Clark A.G."/>
            <person name="Eisen M.B."/>
            <person name="Smith D.R."/>
            <person name="Bergman C.M."/>
            <person name="Oliver B."/>
            <person name="Markow T.A."/>
            <person name="Kaufman T.C."/>
            <person name="Kellis M."/>
            <person name="Gelbart W."/>
            <person name="Iyer V.N."/>
            <person name="Pollard D.A."/>
            <person name="Sackton T.B."/>
            <person name="Larracuente A.M."/>
            <person name="Singh N.D."/>
            <person name="Abad J.P."/>
            <person name="Abt D.N."/>
            <person name="Adryan B."/>
            <person name="Aguade M."/>
            <person name="Akashi H."/>
            <person name="Anderson W.W."/>
            <person name="Aquadro C.F."/>
            <person name="Ardell D.H."/>
            <person name="Arguello R."/>
            <person name="Artieri C.G."/>
            <person name="Barbash D.A."/>
            <person name="Barker D."/>
            <person name="Barsanti P."/>
            <person name="Batterham P."/>
            <person name="Batzoglou S."/>
            <person name="Begun D."/>
            <person name="Bhutkar A."/>
            <person name="Blanco E."/>
            <person name="Bosak S.A."/>
            <person name="Bradley R.K."/>
            <person name="Brand A.D."/>
            <person name="Brent M.R."/>
            <person name="Brooks A.N."/>
            <person name="Brown R.H."/>
            <person name="Butlin R.K."/>
            <person name="Caggese C."/>
            <person name="Calvi B.R."/>
            <person name="Bernardo de Carvalho A."/>
            <person name="Caspi A."/>
            <person name="Castrezana S."/>
            <person name="Celniker S.E."/>
            <person name="Chang J.L."/>
            <person name="Chapple C."/>
            <person name="Chatterji S."/>
            <person name="Chinwalla A."/>
            <person name="Civetta A."/>
            <person name="Clifton S.W."/>
            <person name="Comeron J.M."/>
            <person name="Costello J.C."/>
            <person name="Coyne J.A."/>
            <person name="Daub J."/>
            <person name="David R.G."/>
            <person name="Delcher A.L."/>
            <person name="Delehaunty K."/>
            <person name="Do C.B."/>
            <person name="Ebling H."/>
            <person name="Edwards K."/>
            <person name="Eickbush T."/>
            <person name="Evans J.D."/>
            <person name="Filipski A."/>
            <person name="Findeiss S."/>
            <person name="Freyhult E."/>
            <person name="Fulton L."/>
            <person name="Fulton R."/>
            <person name="Garcia A.C."/>
            <person name="Gardiner A."/>
            <person name="Garfield D.A."/>
            <person name="Garvin B.E."/>
            <person name="Gibson G."/>
            <person name="Gilbert D."/>
            <person name="Gnerre S."/>
            <person name="Godfrey J."/>
            <person name="Good R."/>
            <person name="Gotea V."/>
            <person name="Gravely B."/>
            <person name="Greenberg A.J."/>
            <person name="Griffiths-Jones S."/>
            <person name="Gross S."/>
            <person name="Guigo R."/>
            <person name="Gustafson E.A."/>
            <person name="Haerty W."/>
            <person name="Hahn M.W."/>
            <person name="Halligan D.L."/>
            <person name="Halpern A.L."/>
            <person name="Halter G.M."/>
            <person name="Han M.V."/>
            <person name="Heger A."/>
            <person name="Hillier L."/>
            <person name="Hinrichs A.S."/>
            <person name="Holmes I."/>
            <person name="Hoskins R.A."/>
            <person name="Hubisz M.J."/>
            <person name="Hultmark D."/>
            <person name="Huntley M.A."/>
            <person name="Jaffe D.B."/>
            <person name="Jagadeeshan S."/>
            <person name="Jeck W.R."/>
            <person name="Johnson J."/>
            <person name="Jones C.D."/>
            <person name="Jordan W.C."/>
            <person name="Karpen G.H."/>
            <person name="Kataoka E."/>
            <person name="Keightley P.D."/>
            <person name="Kheradpour P."/>
            <person name="Kirkness E.F."/>
            <person name="Koerich L.B."/>
            <person name="Kristiansen K."/>
            <person name="Kudrna D."/>
            <person name="Kulathinal R.J."/>
            <person name="Kumar S."/>
            <person name="Kwok R."/>
            <person name="Lander E."/>
            <person name="Langley C.H."/>
            <person name="Lapoint R."/>
            <person name="Lazzaro B.P."/>
            <person name="Lee S.J."/>
            <person name="Levesque L."/>
            <person name="Li R."/>
            <person name="Lin C.F."/>
            <person name="Lin M.F."/>
            <person name="Lindblad-Toh K."/>
            <person name="Llopart A."/>
            <person name="Long M."/>
            <person name="Low L."/>
            <person name="Lozovsky E."/>
            <person name="Lu J."/>
            <person name="Luo M."/>
            <person name="Machado C.A."/>
            <person name="Makalowski W."/>
            <person name="Marzo M."/>
            <person name="Matsuda M."/>
            <person name="Matzkin L."/>
            <person name="McAllister B."/>
            <person name="McBride C.S."/>
            <person name="McKernan B."/>
            <person name="McKernan K."/>
            <person name="Mendez-Lago M."/>
            <person name="Minx P."/>
            <person name="Mollenhauer M.U."/>
            <person name="Montooth K."/>
            <person name="Mount S.M."/>
            <person name="Mu X."/>
            <person name="Myers E."/>
            <person name="Negre B."/>
            <person name="Newfeld S."/>
            <person name="Nielsen R."/>
            <person name="Noor M.A."/>
            <person name="O'Grady P."/>
            <person name="Pachter L."/>
            <person name="Papaceit M."/>
            <person name="Parisi M.J."/>
            <person name="Parisi M."/>
            <person name="Parts L."/>
            <person name="Pedersen J.S."/>
            <person name="Pesole G."/>
            <person name="Phillippy A.M."/>
            <person name="Ponting C.P."/>
            <person name="Pop M."/>
            <person name="Porcelli D."/>
            <person name="Powell J.R."/>
            <person name="Prohaska S."/>
            <person name="Pruitt K."/>
            <person name="Puig M."/>
            <person name="Quesneville H."/>
            <person name="Ram K.R."/>
            <person name="Rand D."/>
            <person name="Rasmussen M.D."/>
            <person name="Reed L.K."/>
            <person name="Reenan R."/>
            <person name="Reily A."/>
            <person name="Remington K.A."/>
            <person name="Rieger T.T."/>
            <person name="Ritchie M.G."/>
            <person name="Robin C."/>
            <person name="Rogers Y.H."/>
            <person name="Rohde C."/>
            <person name="Rozas J."/>
            <person name="Rubenfield M.J."/>
            <person name="Ruiz A."/>
            <person name="Russo S."/>
            <person name="Salzberg S.L."/>
            <person name="Sanchez-Gracia A."/>
            <person name="Saranga D.J."/>
            <person name="Sato H."/>
            <person name="Schaeffer S.W."/>
            <person name="Schatz M.C."/>
            <person name="Schlenke T."/>
            <person name="Schwartz R."/>
            <person name="Segarra C."/>
            <person name="Singh R.S."/>
            <person name="Sirot L."/>
            <person name="Sirota M."/>
            <person name="Sisneros N.B."/>
            <person name="Smith C.D."/>
            <person name="Smith T.F."/>
            <person name="Spieth J."/>
            <person name="Stage D.E."/>
            <person name="Stark A."/>
            <person name="Stephan W."/>
            <person name="Strausberg R.L."/>
            <person name="Strempel S."/>
            <person name="Sturgill D."/>
            <person name="Sutton G."/>
            <person name="Sutton G.G."/>
            <person name="Tao W."/>
            <person name="Teichmann S."/>
            <person name="Tobari Y.N."/>
            <person name="Tomimura Y."/>
            <person name="Tsolas J.M."/>
            <person name="Valente V.L."/>
            <person name="Venter E."/>
            <person name="Venter J.C."/>
            <person name="Vicario S."/>
            <person name="Vieira F.G."/>
            <person name="Vilella A.J."/>
            <person name="Villasante A."/>
            <person name="Walenz B."/>
            <person name="Wang J."/>
            <person name="Wasserman M."/>
            <person name="Watts T."/>
            <person name="Wilson D."/>
            <person name="Wilson R.K."/>
            <person name="Wing R.A."/>
            <person name="Wolfner M.F."/>
            <person name="Wong A."/>
            <person name="Wong G.K."/>
            <person name="Wu C.I."/>
            <person name="Wu G."/>
            <person name="Yamamoto D."/>
            <person name="Yang H.P."/>
            <person name="Yang S.P."/>
            <person name="Yorke J.A."/>
            <person name="Yoshida K."/>
            <person name="Zdobnov E."/>
            <person name="Zhang P."/>
            <person name="Zhang Y."/>
            <person name="Zimin A.V."/>
            <person name="Baldwin J."/>
            <person name="Abdouelleil A."/>
            <person name="Abdulkadir J."/>
            <person name="Abebe A."/>
            <person name="Abera B."/>
            <person name="Abreu J."/>
            <person name="Acer S.C."/>
            <person name="Aftuck L."/>
            <person name="Alexander A."/>
            <person name="An P."/>
            <person name="Anderson E."/>
            <person name="Anderson S."/>
            <person name="Arachi H."/>
            <person name="Azer M."/>
            <person name="Bachantsang P."/>
            <person name="Barry A."/>
            <person name="Bayul T."/>
            <person name="Berlin A."/>
            <person name="Bessette D."/>
            <person name="Bloom T."/>
            <person name="Blye J."/>
            <person name="Boguslavskiy L."/>
            <person name="Bonnet C."/>
            <person name="Boukhgalter B."/>
            <person name="Bourzgui I."/>
            <person name="Brown A."/>
            <person name="Cahill P."/>
            <person name="Channer S."/>
            <person name="Cheshatsang Y."/>
            <person name="Chuda L."/>
            <person name="Citroen M."/>
            <person name="Collymore A."/>
            <person name="Cooke P."/>
            <person name="Costello M."/>
            <person name="D'Aco K."/>
            <person name="Daza R."/>
            <person name="De Haan G."/>
            <person name="DeGray S."/>
            <person name="DeMaso C."/>
            <person name="Dhargay N."/>
            <person name="Dooley K."/>
            <person name="Dooley E."/>
            <person name="Doricent M."/>
            <person name="Dorje P."/>
            <person name="Dorjee K."/>
            <person name="Dupes A."/>
            <person name="Elong R."/>
            <person name="Falk J."/>
            <person name="Farina A."/>
            <person name="Faro S."/>
            <person name="Ferguson D."/>
            <person name="Fisher S."/>
            <person name="Foley C.D."/>
            <person name="Franke A."/>
            <person name="Friedrich D."/>
            <person name="Gadbois L."/>
            <person name="Gearin G."/>
            <person name="Gearin C.R."/>
            <person name="Giannoukos G."/>
            <person name="Goode T."/>
            <person name="Graham J."/>
            <person name="Grandbois E."/>
            <person name="Grewal S."/>
            <person name="Gyaltsen K."/>
            <person name="Hafez N."/>
            <person name="Hagos B."/>
            <person name="Hall J."/>
            <person name="Henson C."/>
            <person name="Hollinger A."/>
            <person name="Honan T."/>
            <person name="Huard M.D."/>
            <person name="Hughes L."/>
            <person name="Hurhula B."/>
            <person name="Husby M.E."/>
            <person name="Kamat A."/>
            <person name="Kanga B."/>
            <person name="Kashin S."/>
            <person name="Khazanovich D."/>
            <person name="Kisner P."/>
            <person name="Lance K."/>
            <person name="Lara M."/>
            <person name="Lee W."/>
            <person name="Lennon N."/>
            <person name="Letendre F."/>
            <person name="LeVine R."/>
            <person name="Lipovsky A."/>
            <person name="Liu X."/>
            <person name="Liu J."/>
            <person name="Liu S."/>
            <person name="Lokyitsang T."/>
            <person name="Lokyitsang Y."/>
            <person name="Lubonja R."/>
            <person name="Lui A."/>
            <person name="MacDonald P."/>
            <person name="Magnisalis V."/>
            <person name="Maru K."/>
            <person name="Matthews C."/>
            <person name="McCusker W."/>
            <person name="McDonough S."/>
            <person name="Mehta T."/>
            <person name="Meldrim J."/>
            <person name="Meneus L."/>
            <person name="Mihai O."/>
            <person name="Mihalev A."/>
            <person name="Mihova T."/>
            <person name="Mittelman R."/>
            <person name="Mlenga V."/>
            <person name="Montmayeur A."/>
            <person name="Mulrain L."/>
            <person name="Navidi A."/>
            <person name="Naylor J."/>
            <person name="Negash T."/>
            <person name="Nguyen T."/>
            <person name="Nguyen N."/>
            <person name="Nicol R."/>
            <person name="Norbu C."/>
            <person name="Norbu N."/>
            <person name="Novod N."/>
            <person name="O'Neill B."/>
            <person name="Osman S."/>
            <person name="Markiewicz E."/>
            <person name="Oyono O.L."/>
            <person name="Patti C."/>
            <person name="Phunkhang P."/>
            <person name="Pierre F."/>
            <person name="Priest M."/>
            <person name="Raghuraman S."/>
            <person name="Rege F."/>
            <person name="Reyes R."/>
            <person name="Rise C."/>
            <person name="Rogov P."/>
            <person name="Ross K."/>
            <person name="Ryan E."/>
            <person name="Settipalli S."/>
            <person name="Shea T."/>
            <person name="Sherpa N."/>
            <person name="Shi L."/>
            <person name="Shih D."/>
            <person name="Sparrow T."/>
            <person name="Spaulding J."/>
            <person name="Stalker J."/>
            <person name="Stange-Thomann N."/>
            <person name="Stavropoulos S."/>
            <person name="Stone C."/>
            <person name="Strader C."/>
            <person name="Tesfaye S."/>
            <person name="Thomson T."/>
            <person name="Thoulutsang Y."/>
            <person name="Thoulutsang D."/>
            <person name="Topham K."/>
            <person name="Topping I."/>
            <person name="Tsamla T."/>
            <person name="Vassiliev H."/>
            <person name="Vo A."/>
            <person name="Wangchuk T."/>
            <person name="Wangdi T."/>
            <person name="Weiand M."/>
            <person name="Wilkinson J."/>
            <person name="Wilson A."/>
            <person name="Yadav S."/>
            <person name="Young G."/>
            <person name="Yu Q."/>
            <person name="Zembek L."/>
            <person name="Zhong D."/>
            <person name="Zimmer A."/>
            <person name="Zwirko Z."/>
            <person name="Jaffe D.B."/>
            <person name="Alvarez P."/>
            <person name="Brockman W."/>
            <person name="Butler J."/>
            <person name="Chin C."/>
            <person name="Gnerre S."/>
            <person name="Grabherr M."/>
            <person name="Kleber M."/>
            <person name="Mauceli E."/>
            <person name="MacCallum I."/>
        </authorList>
    </citation>
    <scope>NUCLEOTIDE SEQUENCE [LARGE SCALE GENOMIC DNA]</scope>
    <source>
        <strain evidence="5">Tucson 15287-2541.00</strain>
    </source>
</reference>
<evidence type="ECO:0000256" key="2">
    <source>
        <dbReference type="PROSITE-ProRule" id="PRU00984"/>
    </source>
</evidence>
<dbReference type="eggNOG" id="KOG1997">
    <property type="taxonomic scope" value="Eukaryota"/>
</dbReference>
<evidence type="ECO:0000259" key="3">
    <source>
        <dbReference type="PROSITE" id="PS51651"/>
    </source>
</evidence>
<dbReference type="STRING" id="7222.B4K1J1"/>
<evidence type="ECO:0000256" key="1">
    <source>
        <dbReference type="ARBA" id="ARBA00022658"/>
    </source>
</evidence>
<evidence type="ECO:0000313" key="5">
    <source>
        <dbReference type="Proteomes" id="UP000001070"/>
    </source>
</evidence>
<organism evidence="5">
    <name type="scientific">Drosophila grimshawi</name>
    <name type="common">Hawaiian fruit fly</name>
    <name type="synonym">Idiomyia grimshawi</name>
    <dbReference type="NCBI Taxonomy" id="7222"/>
    <lineage>
        <taxon>Eukaryota</taxon>
        <taxon>Metazoa</taxon>
        <taxon>Ecdysozoa</taxon>
        <taxon>Arthropoda</taxon>
        <taxon>Hexapoda</taxon>
        <taxon>Insecta</taxon>
        <taxon>Pterygota</taxon>
        <taxon>Neoptera</taxon>
        <taxon>Endopterygota</taxon>
        <taxon>Diptera</taxon>
        <taxon>Brachycera</taxon>
        <taxon>Muscomorpha</taxon>
        <taxon>Ephydroidea</taxon>
        <taxon>Drosophilidae</taxon>
        <taxon>Drosophila</taxon>
        <taxon>Hawaiian Drosophila</taxon>
    </lineage>
</organism>
<feature type="domain" description="DOCKER" evidence="3">
    <location>
        <begin position="25"/>
        <end position="172"/>
    </location>
</feature>
<dbReference type="OrthoDB" id="47328at2759"/>
<gene>
    <name evidence="4" type="primary">Dgri\GH23890</name>
    <name evidence="4" type="ORF">Dgri_GH23890</name>
</gene>
<dbReference type="GO" id="GO:0005085">
    <property type="term" value="F:guanyl-nucleotide exchange factor activity"/>
    <property type="evidence" value="ECO:0007669"/>
    <property type="project" value="UniProtKB-KW"/>
</dbReference>
<dbReference type="EMBL" id="CH917386">
    <property type="protein sequence ID" value="EDV90258.1"/>
    <property type="molecule type" value="Genomic_DNA"/>
</dbReference>
<dbReference type="Pfam" id="PF06920">
    <property type="entry name" value="DHR-2_Lobe_A"/>
    <property type="match status" value="1"/>
</dbReference>
<protein>
    <submittedName>
        <fullName evidence="4">GH23890</fullName>
    </submittedName>
</protein>
<dbReference type="PROSITE" id="PS51651">
    <property type="entry name" value="DOCKER"/>
    <property type="match status" value="1"/>
</dbReference>
<name>B4K1J1_DROGR</name>
<comment type="similarity">
    <text evidence="2">Belongs to the DOCK family.</text>
</comment>
<dbReference type="InParanoid" id="B4K1J1"/>
<proteinExistence type="inferred from homology"/>
<dbReference type="Proteomes" id="UP000001070">
    <property type="component" value="Unassembled WGS sequence"/>
</dbReference>